<dbReference type="InterPro" id="IPR038050">
    <property type="entry name" value="Neuro_actylchol_rec"/>
</dbReference>
<name>A0A914VSF3_9BILA</name>
<evidence type="ECO:0000256" key="1">
    <source>
        <dbReference type="ARBA" id="ARBA00004141"/>
    </source>
</evidence>
<feature type="transmembrane region" description="Helical" evidence="5">
    <location>
        <begin position="306"/>
        <end position="330"/>
    </location>
</feature>
<comment type="subcellular location">
    <subcellularLocation>
        <location evidence="1">Membrane</location>
        <topology evidence="1">Multi-pass membrane protein</topology>
    </subcellularLocation>
</comment>
<comment type="similarity">
    <text evidence="5">Belongs to the ligand-gated ion channel (TC 1.A.9) family.</text>
</comment>
<reference evidence="8" key="1">
    <citation type="submission" date="2022-11" db="UniProtKB">
        <authorList>
            <consortium name="WormBaseParasite"/>
        </authorList>
    </citation>
    <scope>IDENTIFICATION</scope>
</reference>
<dbReference type="FunFam" id="2.70.170.10:FF:000028">
    <property type="entry name" value="AcetylCholine Receptor"/>
    <property type="match status" value="1"/>
</dbReference>
<keyword evidence="2 5" id="KW-0812">Transmembrane</keyword>
<feature type="transmembrane region" description="Helical" evidence="5">
    <location>
        <begin position="276"/>
        <end position="294"/>
    </location>
</feature>
<evidence type="ECO:0000313" key="7">
    <source>
        <dbReference type="Proteomes" id="UP000887566"/>
    </source>
</evidence>
<feature type="transmembrane region" description="Helical" evidence="5">
    <location>
        <begin position="241"/>
        <end position="264"/>
    </location>
</feature>
<feature type="domain" description="Neurotransmitter-gated ion-channel ligand-binding" evidence="6">
    <location>
        <begin position="351"/>
        <end position="523"/>
    </location>
</feature>
<dbReference type="InterPro" id="IPR036719">
    <property type="entry name" value="Neuro-gated_channel_TM_sf"/>
</dbReference>
<accession>A0A914VSF3</accession>
<sequence length="527" mass="59978">MASLAEYHQVSLLWYTFVILTASTVFANRFDVYKAITTNYDKNVFRDQNFSGAVVVSIELTSFQLLHMDQIQETITFMTTLSMIWKDENLSWNASEFGGTSSVVIPYSLLWKPDITLTSGLSVDYITPDEQRYVNVLDDGTVQSTSYCLITNQCRMSVEDFPYDTQMCTITLEPWIYPTDQVDLVVGQRRNRNTTIDDRYFKGNGEWTVVSFDKKLYYNTVSNGQRYAAVDHTIKFRRQPIYYICVLVIPTFVTATICLFGLFVPAMNNGERVEKVNMGLATLLFMAVILGIVAGEMPKTTTLPLLGFFVLAELLLCTIGVIVSMLIMVAHQRASTRALIPPRWLTNELDVYEAITTNYNKNVRPVKNFSGPVVVSVEMLYFNLLFMDQRQETITFTTTMEMIWKDENLSWNAKEFGGTSSILIPSDLLWKPDIIVATGLSIDNITPDEQRYVSVLSDGTVRSITYCLITNECRLSIEAFPFDIQTCNITLESWMHPTDKIALVVGRKLRNLNATINDGDFWVLKEI</sequence>
<proteinExistence type="inferred from homology"/>
<dbReference type="InterPro" id="IPR006202">
    <property type="entry name" value="Neur_chan_lig-bd"/>
</dbReference>
<dbReference type="GO" id="GO:0005230">
    <property type="term" value="F:extracellular ligand-gated monoatomic ion channel activity"/>
    <property type="evidence" value="ECO:0007669"/>
    <property type="project" value="InterPro"/>
</dbReference>
<keyword evidence="5" id="KW-0406">Ion transport</keyword>
<keyword evidence="3 5" id="KW-1133">Transmembrane helix</keyword>
<dbReference type="PANTHER" id="PTHR18945">
    <property type="entry name" value="NEUROTRANSMITTER GATED ION CHANNEL"/>
    <property type="match status" value="1"/>
</dbReference>
<feature type="transmembrane region" description="Helical" evidence="5">
    <location>
        <begin position="12"/>
        <end position="30"/>
    </location>
</feature>
<keyword evidence="5" id="KW-0407">Ion channel</keyword>
<evidence type="ECO:0000259" key="6">
    <source>
        <dbReference type="Pfam" id="PF02931"/>
    </source>
</evidence>
<evidence type="ECO:0000256" key="2">
    <source>
        <dbReference type="ARBA" id="ARBA00022692"/>
    </source>
</evidence>
<keyword evidence="5" id="KW-0813">Transport</keyword>
<dbReference type="InterPro" id="IPR036734">
    <property type="entry name" value="Neur_chan_lig-bd_sf"/>
</dbReference>
<dbReference type="GO" id="GO:0004888">
    <property type="term" value="F:transmembrane signaling receptor activity"/>
    <property type="evidence" value="ECO:0007669"/>
    <property type="project" value="InterPro"/>
</dbReference>
<evidence type="ECO:0000256" key="3">
    <source>
        <dbReference type="ARBA" id="ARBA00022989"/>
    </source>
</evidence>
<dbReference type="InterPro" id="IPR018000">
    <property type="entry name" value="Neurotransmitter_ion_chnl_CS"/>
</dbReference>
<dbReference type="AlphaFoldDB" id="A0A914VSF3"/>
<dbReference type="SUPFAM" id="SSF90112">
    <property type="entry name" value="Neurotransmitter-gated ion-channel transmembrane pore"/>
    <property type="match status" value="1"/>
</dbReference>
<dbReference type="Gene3D" id="2.70.170.10">
    <property type="entry name" value="Neurotransmitter-gated ion-channel ligand-binding domain"/>
    <property type="match status" value="2"/>
</dbReference>
<dbReference type="WBParaSite" id="PSAMB.scaffold2320size23879.g17297.t1">
    <property type="protein sequence ID" value="PSAMB.scaffold2320size23879.g17297.t1"/>
    <property type="gene ID" value="PSAMB.scaffold2320size23879.g17297"/>
</dbReference>
<dbReference type="Pfam" id="PF02931">
    <property type="entry name" value="Neur_chan_LBD"/>
    <property type="match status" value="2"/>
</dbReference>
<dbReference type="Proteomes" id="UP000887566">
    <property type="component" value="Unplaced"/>
</dbReference>
<keyword evidence="7" id="KW-1185">Reference proteome</keyword>
<keyword evidence="4 5" id="KW-0472">Membrane</keyword>
<dbReference type="FunFam" id="2.70.170.10:FF:000027">
    <property type="entry name" value="Ligand-Gated ion Channel"/>
    <property type="match status" value="1"/>
</dbReference>
<dbReference type="PROSITE" id="PS00236">
    <property type="entry name" value="NEUROTR_ION_CHANNEL"/>
    <property type="match status" value="2"/>
</dbReference>
<evidence type="ECO:0000256" key="4">
    <source>
        <dbReference type="ARBA" id="ARBA00023136"/>
    </source>
</evidence>
<dbReference type="GO" id="GO:0016020">
    <property type="term" value="C:membrane"/>
    <property type="evidence" value="ECO:0007669"/>
    <property type="project" value="UniProtKB-SubCell"/>
</dbReference>
<dbReference type="InterPro" id="IPR006201">
    <property type="entry name" value="Neur_channel"/>
</dbReference>
<dbReference type="CDD" id="cd18989">
    <property type="entry name" value="LGIC_ECD_cation"/>
    <property type="match status" value="2"/>
</dbReference>
<protein>
    <submittedName>
        <fullName evidence="8">Neurotransmitter-gated ion-channel ligand-binding domain-containing protein</fullName>
    </submittedName>
</protein>
<feature type="domain" description="Neurotransmitter-gated ion-channel ligand-binding" evidence="6">
    <location>
        <begin position="32"/>
        <end position="240"/>
    </location>
</feature>
<dbReference type="PRINTS" id="PR00252">
    <property type="entry name" value="NRIONCHANNEL"/>
</dbReference>
<evidence type="ECO:0000256" key="5">
    <source>
        <dbReference type="RuleBase" id="RU000687"/>
    </source>
</evidence>
<evidence type="ECO:0000313" key="8">
    <source>
        <dbReference type="WBParaSite" id="PSAMB.scaffold2320size23879.g17297.t1"/>
    </source>
</evidence>
<dbReference type="CDD" id="cd19051">
    <property type="entry name" value="LGIC_TM_cation"/>
    <property type="match status" value="1"/>
</dbReference>
<dbReference type="SUPFAM" id="SSF63712">
    <property type="entry name" value="Nicotinic receptor ligand binding domain-like"/>
    <property type="match status" value="2"/>
</dbReference>
<dbReference type="Gene3D" id="1.20.58.390">
    <property type="entry name" value="Neurotransmitter-gated ion-channel transmembrane domain"/>
    <property type="match status" value="1"/>
</dbReference>
<organism evidence="7 8">
    <name type="scientific">Plectus sambesii</name>
    <dbReference type="NCBI Taxonomy" id="2011161"/>
    <lineage>
        <taxon>Eukaryota</taxon>
        <taxon>Metazoa</taxon>
        <taxon>Ecdysozoa</taxon>
        <taxon>Nematoda</taxon>
        <taxon>Chromadorea</taxon>
        <taxon>Plectida</taxon>
        <taxon>Plectina</taxon>
        <taxon>Plectoidea</taxon>
        <taxon>Plectidae</taxon>
        <taxon>Plectus</taxon>
    </lineage>
</organism>